<keyword evidence="4 5" id="KW-0408">Iron</keyword>
<comment type="cofactor">
    <cofactor evidence="5">
        <name>Fe(2+)</name>
        <dbReference type="ChEBI" id="CHEBI:29033"/>
    </cofactor>
    <text evidence="5">Binds 1 Fe(2+) ion per subunit.</text>
</comment>
<keyword evidence="2 5" id="KW-0479">Metal-binding</keyword>
<evidence type="ECO:0000313" key="6">
    <source>
        <dbReference type="EMBL" id="VFU36134.1"/>
    </source>
</evidence>
<proteinExistence type="inferred from homology"/>
<feature type="binding site" evidence="5">
    <location>
        <position position="284"/>
    </location>
    <ligand>
        <name>Fe cation</name>
        <dbReference type="ChEBI" id="CHEBI:24875"/>
        <note>catalytic</note>
    </ligand>
</feature>
<dbReference type="EMBL" id="CAADRP010001112">
    <property type="protein sequence ID" value="VFU36134.1"/>
    <property type="molecule type" value="Genomic_DNA"/>
</dbReference>
<evidence type="ECO:0008006" key="7">
    <source>
        <dbReference type="Google" id="ProtNLM"/>
    </source>
</evidence>
<comment type="similarity">
    <text evidence="1">Belongs to the carotenoid oxygenase family.</text>
</comment>
<keyword evidence="3" id="KW-0223">Dioxygenase</keyword>
<dbReference type="GO" id="GO:0016121">
    <property type="term" value="P:carotene catabolic process"/>
    <property type="evidence" value="ECO:0007669"/>
    <property type="project" value="TreeGrafter"/>
</dbReference>
<dbReference type="AlphaFoldDB" id="A0A6N2LKX5"/>
<feature type="binding site" evidence="5">
    <location>
        <position position="334"/>
    </location>
    <ligand>
        <name>Fe cation</name>
        <dbReference type="ChEBI" id="CHEBI:24875"/>
        <note>catalytic</note>
    </ligand>
</feature>
<reference evidence="6" key="1">
    <citation type="submission" date="2019-03" db="EMBL/GenBank/DDBJ databases">
        <authorList>
            <person name="Mank J."/>
            <person name="Almeida P."/>
        </authorList>
    </citation>
    <scope>NUCLEOTIDE SEQUENCE</scope>
    <source>
        <strain evidence="6">78183</strain>
    </source>
</reference>
<dbReference type="GO" id="GO:0009570">
    <property type="term" value="C:chloroplast stroma"/>
    <property type="evidence" value="ECO:0007669"/>
    <property type="project" value="TreeGrafter"/>
</dbReference>
<protein>
    <recommendedName>
        <fullName evidence="7">Carotenoid cleavage dioxygenase 4</fullName>
    </recommendedName>
</protein>
<accession>A0A6N2LKX5</accession>
<evidence type="ECO:0000256" key="2">
    <source>
        <dbReference type="ARBA" id="ARBA00022723"/>
    </source>
</evidence>
<dbReference type="Pfam" id="PF03055">
    <property type="entry name" value="RPE65"/>
    <property type="match status" value="1"/>
</dbReference>
<dbReference type="InterPro" id="IPR004294">
    <property type="entry name" value="Carotenoid_Oase"/>
</dbReference>
<gene>
    <name evidence="6" type="ORF">SVIM_LOCUS180622</name>
</gene>
<dbReference type="GO" id="GO:0046872">
    <property type="term" value="F:metal ion binding"/>
    <property type="evidence" value="ECO:0007669"/>
    <property type="project" value="UniProtKB-KW"/>
</dbReference>
<evidence type="ECO:0000256" key="3">
    <source>
        <dbReference type="ARBA" id="ARBA00022964"/>
    </source>
</evidence>
<name>A0A6N2LKX5_SALVM</name>
<evidence type="ECO:0000256" key="5">
    <source>
        <dbReference type="PIRSR" id="PIRSR604294-1"/>
    </source>
</evidence>
<sequence>MNCTINSFSSNLHTLPKPIPKTFPSTFPGIPQLGARLPYRRQGTRVLPVLSSQSDNYAGTGSSLEKISLSNPSLLCSCLSAFLIKHLSTTISKLVDHPPLDPSVDPYQVFTGNFAPVDELEPTNCTVVEGELPGCLNGVYIRNGSNPQKMPNGPLHFFEGDGMLHSLKLSGGQATYCSRYVRTYKYLLEREAGFSIFPNILSGFYCLHDVLAYVMAVGRVLCGHIDLMRGFGLANTGLAFFSNKLLALCESDLPYVISLTQEGDMETLGRWDFDRKLLASMTAHPKVDEDTRETFAFQWNPSFYPYLTYFYFDENGVKQKDVPLLSINQPTPIHDFAITKRFAIFPETQLVVEPANVMLGRGMPVVCEQKKVPRIGILPRYAESGSDTRWFPVPGFNAMHVTNAWENGDDEVVVVAPNVLNIRNVFQEIEKVHFSLEKLTINMRTEKVSRKILSKRSLELGSINPNYIGKKNRYAYLGIAEKVPKMSGLAKIDLEKECEISRRLYGPGCFGGEPFFVSREANAPKPNYEDEDDGFVVSYVHDESSGQSNFIVMDAKSPNLDIVAKVKLPRRVPYGFHGLFVRKNSF</sequence>
<feature type="binding site" evidence="5">
    <location>
        <position position="400"/>
    </location>
    <ligand>
        <name>Fe cation</name>
        <dbReference type="ChEBI" id="CHEBI:24875"/>
        <note>catalytic</note>
    </ligand>
</feature>
<organism evidence="6">
    <name type="scientific">Salix viminalis</name>
    <name type="common">Common osier</name>
    <name type="synonym">Basket willow</name>
    <dbReference type="NCBI Taxonomy" id="40686"/>
    <lineage>
        <taxon>Eukaryota</taxon>
        <taxon>Viridiplantae</taxon>
        <taxon>Streptophyta</taxon>
        <taxon>Embryophyta</taxon>
        <taxon>Tracheophyta</taxon>
        <taxon>Spermatophyta</taxon>
        <taxon>Magnoliopsida</taxon>
        <taxon>eudicotyledons</taxon>
        <taxon>Gunneridae</taxon>
        <taxon>Pentapetalae</taxon>
        <taxon>rosids</taxon>
        <taxon>fabids</taxon>
        <taxon>Malpighiales</taxon>
        <taxon>Salicaceae</taxon>
        <taxon>Saliceae</taxon>
        <taxon>Salix</taxon>
    </lineage>
</organism>
<evidence type="ECO:0000256" key="1">
    <source>
        <dbReference type="ARBA" id="ARBA00006787"/>
    </source>
</evidence>
<feature type="binding site" evidence="5">
    <location>
        <position position="577"/>
    </location>
    <ligand>
        <name>Fe cation</name>
        <dbReference type="ChEBI" id="CHEBI:24875"/>
        <note>catalytic</note>
    </ligand>
</feature>
<dbReference type="PANTHER" id="PTHR10543:SF58">
    <property type="entry name" value="CAROTENOID CLEAVAGE DIOXYGENASE 4, CHLOROPLASTIC-RELATED"/>
    <property type="match status" value="1"/>
</dbReference>
<evidence type="ECO:0000256" key="4">
    <source>
        <dbReference type="ARBA" id="ARBA00023004"/>
    </source>
</evidence>
<keyword evidence="3" id="KW-0560">Oxidoreductase</keyword>
<dbReference type="PANTHER" id="PTHR10543">
    <property type="entry name" value="BETA-CAROTENE DIOXYGENASE"/>
    <property type="match status" value="1"/>
</dbReference>
<dbReference type="GO" id="GO:0010436">
    <property type="term" value="F:carotenoid dioxygenase activity"/>
    <property type="evidence" value="ECO:0007669"/>
    <property type="project" value="TreeGrafter"/>
</dbReference>